<dbReference type="Gene3D" id="3.40.630.30">
    <property type="match status" value="1"/>
</dbReference>
<dbReference type="CDD" id="cd04301">
    <property type="entry name" value="NAT_SF"/>
    <property type="match status" value="1"/>
</dbReference>
<dbReference type="Proteomes" id="UP001060275">
    <property type="component" value="Unassembled WGS sequence"/>
</dbReference>
<dbReference type="RefSeq" id="WP_254673548.1">
    <property type="nucleotide sequence ID" value="NZ_JAMWDU010000002.1"/>
</dbReference>
<keyword evidence="3" id="KW-1185">Reference proteome</keyword>
<dbReference type="Pfam" id="PF13673">
    <property type="entry name" value="Acetyltransf_10"/>
    <property type="match status" value="1"/>
</dbReference>
<dbReference type="InterPro" id="IPR016181">
    <property type="entry name" value="Acyl_CoA_acyltransferase"/>
</dbReference>
<dbReference type="SUPFAM" id="SSF55729">
    <property type="entry name" value="Acyl-CoA N-acyltransferases (Nat)"/>
    <property type="match status" value="1"/>
</dbReference>
<dbReference type="GO" id="GO:0016747">
    <property type="term" value="F:acyltransferase activity, transferring groups other than amino-acyl groups"/>
    <property type="evidence" value="ECO:0007669"/>
    <property type="project" value="InterPro"/>
</dbReference>
<evidence type="ECO:0000259" key="1">
    <source>
        <dbReference type="PROSITE" id="PS51186"/>
    </source>
</evidence>
<name>A0A9Q4AN76_9HYPH</name>
<protein>
    <submittedName>
        <fullName evidence="2">GNAT family N-acetyltransferase</fullName>
    </submittedName>
</protein>
<sequence>MSFLIREAQREDASAMSAVLIASITELCHADHGDDREKIADWTANKTPAGILDMLAREGFFMAVAELDGQIVAVGATTAAGEIALNYVAPSARFRGVSKALLAHMEADLASRGFAEGKLRATTTAKTFYFAQGWSADTLPDGAAACFAMHKRLGR</sequence>
<dbReference type="AlphaFoldDB" id="A0A9Q4AN76"/>
<dbReference type="EMBL" id="JAMWDU010000002">
    <property type="protein sequence ID" value="MCP8886775.1"/>
    <property type="molecule type" value="Genomic_DNA"/>
</dbReference>
<proteinExistence type="predicted"/>
<comment type="caution">
    <text evidence="2">The sequence shown here is derived from an EMBL/GenBank/DDBJ whole genome shotgun (WGS) entry which is preliminary data.</text>
</comment>
<dbReference type="InterPro" id="IPR000182">
    <property type="entry name" value="GNAT_dom"/>
</dbReference>
<organism evidence="2 3">
    <name type="scientific">Devosia ureilytica</name>
    <dbReference type="NCBI Taxonomy" id="2952754"/>
    <lineage>
        <taxon>Bacteria</taxon>
        <taxon>Pseudomonadati</taxon>
        <taxon>Pseudomonadota</taxon>
        <taxon>Alphaproteobacteria</taxon>
        <taxon>Hyphomicrobiales</taxon>
        <taxon>Devosiaceae</taxon>
        <taxon>Devosia</taxon>
    </lineage>
</organism>
<gene>
    <name evidence="2" type="ORF">NF348_06630</name>
</gene>
<dbReference type="PROSITE" id="PS51186">
    <property type="entry name" value="GNAT"/>
    <property type="match status" value="1"/>
</dbReference>
<feature type="domain" description="N-acetyltransferase" evidence="1">
    <location>
        <begin position="3"/>
        <end position="154"/>
    </location>
</feature>
<evidence type="ECO:0000313" key="2">
    <source>
        <dbReference type="EMBL" id="MCP8886775.1"/>
    </source>
</evidence>
<reference evidence="2" key="1">
    <citation type="submission" date="2022-06" db="EMBL/GenBank/DDBJ databases">
        <title>Devosia sp. XJ19-45 genome assembly.</title>
        <authorList>
            <person name="Li B."/>
            <person name="Cai M."/>
            <person name="Nie G."/>
            <person name="Li W."/>
        </authorList>
    </citation>
    <scope>NUCLEOTIDE SEQUENCE</scope>
    <source>
        <strain evidence="2">XJ19-45</strain>
    </source>
</reference>
<accession>A0A9Q4AN76</accession>
<evidence type="ECO:0000313" key="3">
    <source>
        <dbReference type="Proteomes" id="UP001060275"/>
    </source>
</evidence>